<evidence type="ECO:0000313" key="3">
    <source>
        <dbReference type="Proteomes" id="UP000324629"/>
    </source>
</evidence>
<proteinExistence type="predicted"/>
<dbReference type="SUPFAM" id="SSF111469">
    <property type="entry name" value="Geminin coiled-coil domain"/>
    <property type="match status" value="1"/>
</dbReference>
<gene>
    <name evidence="2" type="ORF">DEA37_0011787</name>
</gene>
<dbReference type="InterPro" id="IPR022786">
    <property type="entry name" value="Geminin/Multicilin"/>
</dbReference>
<name>A0A5J4NRV2_9TREM</name>
<dbReference type="EMBL" id="QNGE01001346">
    <property type="protein sequence ID" value="KAA3677778.1"/>
    <property type="molecule type" value="Genomic_DNA"/>
</dbReference>
<dbReference type="CDD" id="cd22589">
    <property type="entry name" value="geminin_CC"/>
    <property type="match status" value="1"/>
</dbReference>
<keyword evidence="3" id="KW-1185">Reference proteome</keyword>
<evidence type="ECO:0000256" key="1">
    <source>
        <dbReference type="SAM" id="Coils"/>
    </source>
</evidence>
<dbReference type="Proteomes" id="UP000324629">
    <property type="component" value="Unassembled WGS sequence"/>
</dbReference>
<comment type="caution">
    <text evidence="2">The sequence shown here is derived from an EMBL/GenBank/DDBJ whole genome shotgun (WGS) entry which is preliminary data.</text>
</comment>
<dbReference type="GO" id="GO:0006275">
    <property type="term" value="P:regulation of DNA replication"/>
    <property type="evidence" value="ECO:0007669"/>
    <property type="project" value="InterPro"/>
</dbReference>
<feature type="coiled-coil region" evidence="1">
    <location>
        <begin position="241"/>
        <end position="268"/>
    </location>
</feature>
<reference evidence="2 3" key="1">
    <citation type="journal article" date="2019" name="Gigascience">
        <title>Whole-genome sequence of the oriental lung fluke Paragonimus westermani.</title>
        <authorList>
            <person name="Oey H."/>
            <person name="Zakrzewski M."/>
            <person name="Narain K."/>
            <person name="Devi K.R."/>
            <person name="Agatsuma T."/>
            <person name="Nawaratna S."/>
            <person name="Gobert G.N."/>
            <person name="Jones M.K."/>
            <person name="Ragan M.A."/>
            <person name="McManus D.P."/>
            <person name="Krause L."/>
        </authorList>
    </citation>
    <scope>NUCLEOTIDE SEQUENCE [LARGE SCALE GENOMIC DNA]</scope>
    <source>
        <strain evidence="2 3">IND2009</strain>
    </source>
</reference>
<dbReference type="Pfam" id="PF07412">
    <property type="entry name" value="Geminin"/>
    <property type="match status" value="1"/>
</dbReference>
<evidence type="ECO:0000313" key="2">
    <source>
        <dbReference type="EMBL" id="KAA3677778.1"/>
    </source>
</evidence>
<dbReference type="Gene3D" id="1.20.5.1180">
    <property type="entry name" value="Geminin coiled-coil domain"/>
    <property type="match status" value="1"/>
</dbReference>
<keyword evidence="1" id="KW-0175">Coiled coil</keyword>
<organism evidence="2 3">
    <name type="scientific">Paragonimus westermani</name>
    <dbReference type="NCBI Taxonomy" id="34504"/>
    <lineage>
        <taxon>Eukaryota</taxon>
        <taxon>Metazoa</taxon>
        <taxon>Spiralia</taxon>
        <taxon>Lophotrochozoa</taxon>
        <taxon>Platyhelminthes</taxon>
        <taxon>Trematoda</taxon>
        <taxon>Digenea</taxon>
        <taxon>Plagiorchiida</taxon>
        <taxon>Troglotremata</taxon>
        <taxon>Troglotrematidae</taxon>
        <taxon>Paragonimus</taxon>
    </lineage>
</organism>
<accession>A0A5J4NRV2</accession>
<protein>
    <submittedName>
        <fullName evidence="2">Uncharacterized protein</fullName>
    </submittedName>
</protein>
<sequence length="357" mass="41077">MADVLVYPLASIAKLERNTPSSIAWRLSTTGPIVHTASSFMIPMKIHDPQMIKHAEALLIGCRKPGYPISPFLLDFVVDDNLEGALKEPSELDVELLSRARLTDPDYADDIVSFKLSTEDTQTTPNERITSMTTVRKGLSLRNHLVEPASKEPVKAVFRKSPMATKQLEHTKPDKKLPFQIYEDSAQSECQHCGSTRNNRQAIGVSCGVQTSNVDIREWLCGENPPENYWEELAERRRVALKETLDENKELCDLIESLNKELKRLSHVEKQADHFAEMYQKVFRLWIVDRLFRHLRIPYREDFIHGHLVYDSQSFRQAAKVLAPDLIIVLIKQHRLFSVTFEPRELFAFSLVRNQRQ</sequence>
<dbReference type="AlphaFoldDB" id="A0A5J4NRV2"/>